<dbReference type="GO" id="GO:0008757">
    <property type="term" value="F:S-adenosylmethionine-dependent methyltransferase activity"/>
    <property type="evidence" value="ECO:0007669"/>
    <property type="project" value="InterPro"/>
</dbReference>
<organism evidence="5 6">
    <name type="scientific">Cystoisospora suis</name>
    <dbReference type="NCBI Taxonomy" id="483139"/>
    <lineage>
        <taxon>Eukaryota</taxon>
        <taxon>Sar</taxon>
        <taxon>Alveolata</taxon>
        <taxon>Apicomplexa</taxon>
        <taxon>Conoidasida</taxon>
        <taxon>Coccidia</taxon>
        <taxon>Eucoccidiorida</taxon>
        <taxon>Eimeriorina</taxon>
        <taxon>Sarcocystidae</taxon>
        <taxon>Cystoisospora</taxon>
    </lineage>
</organism>
<evidence type="ECO:0000256" key="4">
    <source>
        <dbReference type="SAM" id="MobiDB-lite"/>
    </source>
</evidence>
<dbReference type="InterPro" id="IPR012901">
    <property type="entry name" value="CARME"/>
</dbReference>
<sequence>MMSHSNSKRGGDEGARGGKGGGRLSPPSSSSSVFPPSSSSSSHCPGMKNHCLDRMGIQGNQSIPASSSHALHVFAHASSCPASSSPYASQQQALPQGSGAVGGGGSSGKNDDELGFLGCDEGCSMGDYYLHEGGPYHGQHDHADADDPEGDEYEQDEAEREHFASVRQAFELYEQDALLEVARIERHLRRLGPEDLVLLKEPIDERIDQLKEAIAVNQAFINFMLVASENSNMQPGGGVGGEGERHPSPSPPPPPPPPRRSSPSSPSSGFQDDEVDSDHEGNHGDRAGGGGGGEDKEERERGGEQDTTCSHRSPSMKEDRRSPPGFQGETSSESSLLHTQGQQAVVREHHHTSQGDARQKEKDCRDLNDIDMATRTGGLTTYEGLDGGDAAPRGSSVKKRKKKKKRQPTSKTPTHDNKPLPNTTTTTHTSSSSPISASSLSGRGRDIKGGDLTAHSSSRGSTRPSTAANGDEDKLRLPLHTNHAGSQASQQHTIVGDGIGRKGEGEGSIIMLSPAAGEGGGGGYPGFPPDIDHEKLMRNMSKVRSTLRQFVRDWSEEGEEERQAAYGPLLQALEAKLPIKDPAHPPR</sequence>
<feature type="compositionally biased region" description="Polar residues" evidence="4">
    <location>
        <begin position="483"/>
        <end position="493"/>
    </location>
</feature>
<keyword evidence="1" id="KW-0489">Methyltransferase</keyword>
<feature type="compositionally biased region" description="Low complexity" evidence="4">
    <location>
        <begin position="25"/>
        <end position="42"/>
    </location>
</feature>
<accession>A0A2C6KH61</accession>
<dbReference type="PANTHER" id="PTHR12303">
    <property type="entry name" value="CARNOSINE N-METHYLTRANSFERASE"/>
    <property type="match status" value="1"/>
</dbReference>
<feature type="compositionally biased region" description="Basic residues" evidence="4">
    <location>
        <begin position="396"/>
        <end position="408"/>
    </location>
</feature>
<feature type="region of interest" description="Disordered" evidence="4">
    <location>
        <begin position="1"/>
        <end position="64"/>
    </location>
</feature>
<keyword evidence="2" id="KW-0808">Transferase</keyword>
<dbReference type="PANTHER" id="PTHR12303:SF6">
    <property type="entry name" value="CARNOSINE N-METHYLTRANSFERASE"/>
    <property type="match status" value="1"/>
</dbReference>
<evidence type="ECO:0000313" key="5">
    <source>
        <dbReference type="EMBL" id="PHJ15825.1"/>
    </source>
</evidence>
<evidence type="ECO:0000313" key="6">
    <source>
        <dbReference type="Proteomes" id="UP000221165"/>
    </source>
</evidence>
<dbReference type="AlphaFoldDB" id="A0A2C6KH61"/>
<dbReference type="Proteomes" id="UP000221165">
    <property type="component" value="Unassembled WGS sequence"/>
</dbReference>
<dbReference type="RefSeq" id="XP_067917557.1">
    <property type="nucleotide sequence ID" value="XM_068070467.1"/>
</dbReference>
<comment type="caution">
    <text evidence="5">The sequence shown here is derived from an EMBL/GenBank/DDBJ whole genome shotgun (WGS) entry which is preliminary data.</text>
</comment>
<feature type="non-terminal residue" evidence="5">
    <location>
        <position position="587"/>
    </location>
</feature>
<feature type="compositionally biased region" description="Polar residues" evidence="4">
    <location>
        <begin position="454"/>
        <end position="468"/>
    </location>
</feature>
<feature type="compositionally biased region" description="Basic and acidic residues" evidence="4">
    <location>
        <begin position="351"/>
        <end position="368"/>
    </location>
</feature>
<evidence type="ECO:0000256" key="2">
    <source>
        <dbReference type="ARBA" id="ARBA00022679"/>
    </source>
</evidence>
<dbReference type="EMBL" id="MIGC01007230">
    <property type="protein sequence ID" value="PHJ15825.1"/>
    <property type="molecule type" value="Genomic_DNA"/>
</dbReference>
<feature type="compositionally biased region" description="Pro residues" evidence="4">
    <location>
        <begin position="248"/>
        <end position="260"/>
    </location>
</feature>
<name>A0A2C6KH61_9APIC</name>
<dbReference type="OrthoDB" id="978at2759"/>
<feature type="compositionally biased region" description="Low complexity" evidence="4">
    <location>
        <begin position="507"/>
        <end position="516"/>
    </location>
</feature>
<keyword evidence="6" id="KW-1185">Reference proteome</keyword>
<dbReference type="GeneID" id="94433678"/>
<feature type="compositionally biased region" description="Low complexity" evidence="4">
    <location>
        <begin position="81"/>
        <end position="98"/>
    </location>
</feature>
<feature type="compositionally biased region" description="Polar residues" evidence="4">
    <location>
        <begin position="328"/>
        <end position="343"/>
    </location>
</feature>
<dbReference type="GO" id="GO:0032259">
    <property type="term" value="P:methylation"/>
    <property type="evidence" value="ECO:0007669"/>
    <property type="project" value="UniProtKB-KW"/>
</dbReference>
<evidence type="ECO:0000256" key="1">
    <source>
        <dbReference type="ARBA" id="ARBA00022603"/>
    </source>
</evidence>
<feature type="region of interest" description="Disordered" evidence="4">
    <location>
        <begin position="232"/>
        <end position="533"/>
    </location>
</feature>
<feature type="compositionally biased region" description="Basic and acidic residues" evidence="4">
    <location>
        <begin position="293"/>
        <end position="304"/>
    </location>
</feature>
<dbReference type="Pfam" id="PF07942">
    <property type="entry name" value="CARME"/>
    <property type="match status" value="1"/>
</dbReference>
<evidence type="ECO:0000256" key="3">
    <source>
        <dbReference type="ARBA" id="ARBA00022691"/>
    </source>
</evidence>
<protein>
    <submittedName>
        <fullName evidence="5">Uncharacterized protein</fullName>
    </submittedName>
</protein>
<proteinExistence type="predicted"/>
<reference evidence="5 6" key="1">
    <citation type="journal article" date="2017" name="Int. J. Parasitol.">
        <title>The genome of the protozoan parasite Cystoisospora suis and a reverse vaccinology approach to identify vaccine candidates.</title>
        <authorList>
            <person name="Palmieri N."/>
            <person name="Shrestha A."/>
            <person name="Ruttkowski B."/>
            <person name="Beck T."/>
            <person name="Vogl C."/>
            <person name="Tomley F."/>
            <person name="Blake D.P."/>
            <person name="Joachim A."/>
        </authorList>
    </citation>
    <scope>NUCLEOTIDE SEQUENCE [LARGE SCALE GENOMIC DNA]</scope>
    <source>
        <strain evidence="5 6">Wien I</strain>
    </source>
</reference>
<feature type="compositionally biased region" description="Low complexity" evidence="4">
    <location>
        <begin position="423"/>
        <end position="441"/>
    </location>
</feature>
<feature type="region of interest" description="Disordered" evidence="4">
    <location>
        <begin position="81"/>
        <end position="107"/>
    </location>
</feature>
<dbReference type="VEuPathDB" id="ToxoDB:CSUI_010363"/>
<gene>
    <name evidence="5" type="ORF">CSUI_010363</name>
</gene>
<keyword evidence="3" id="KW-0949">S-adenosyl-L-methionine</keyword>